<gene>
    <name evidence="3" type="ORF">BT96DRAFT_882586</name>
</gene>
<dbReference type="EMBL" id="ML769476">
    <property type="protein sequence ID" value="KAE9398871.1"/>
    <property type="molecule type" value="Genomic_DNA"/>
</dbReference>
<evidence type="ECO:0000313" key="3">
    <source>
        <dbReference type="EMBL" id="KAE9398871.1"/>
    </source>
</evidence>
<proteinExistence type="inferred from homology"/>
<reference evidence="3" key="1">
    <citation type="journal article" date="2019" name="Environ. Microbiol.">
        <title>Fungal ecological strategies reflected in gene transcription - a case study of two litter decomposers.</title>
        <authorList>
            <person name="Barbi F."/>
            <person name="Kohler A."/>
            <person name="Barry K."/>
            <person name="Baskaran P."/>
            <person name="Daum C."/>
            <person name="Fauchery L."/>
            <person name="Ihrmark K."/>
            <person name="Kuo A."/>
            <person name="LaButti K."/>
            <person name="Lipzen A."/>
            <person name="Morin E."/>
            <person name="Grigoriev I.V."/>
            <person name="Henrissat B."/>
            <person name="Lindahl B."/>
            <person name="Martin F."/>
        </authorList>
    </citation>
    <scope>NUCLEOTIDE SEQUENCE</scope>
    <source>
        <strain evidence="3">JB14</strain>
    </source>
</reference>
<dbReference type="Pfam" id="PF13279">
    <property type="entry name" value="4HBT_2"/>
    <property type="match status" value="1"/>
</dbReference>
<evidence type="ECO:0000256" key="2">
    <source>
        <dbReference type="SAM" id="MobiDB-lite"/>
    </source>
</evidence>
<dbReference type="InterPro" id="IPR029069">
    <property type="entry name" value="HotDog_dom_sf"/>
</dbReference>
<dbReference type="Gene3D" id="3.10.129.10">
    <property type="entry name" value="Hotdog Thioesterase"/>
    <property type="match status" value="1"/>
</dbReference>
<feature type="region of interest" description="Disordered" evidence="2">
    <location>
        <begin position="224"/>
        <end position="302"/>
    </location>
</feature>
<evidence type="ECO:0000256" key="1">
    <source>
        <dbReference type="ARBA" id="ARBA00038476"/>
    </source>
</evidence>
<dbReference type="AlphaFoldDB" id="A0A6A4HMN7"/>
<dbReference type="Proteomes" id="UP000799118">
    <property type="component" value="Unassembled WGS sequence"/>
</dbReference>
<dbReference type="PANTHER" id="PTHR12475">
    <property type="match status" value="1"/>
</dbReference>
<dbReference type="OrthoDB" id="265761at2759"/>
<dbReference type="CDD" id="cd00586">
    <property type="entry name" value="4HBT"/>
    <property type="match status" value="1"/>
</dbReference>
<accession>A0A6A4HMN7</accession>
<keyword evidence="4" id="KW-1185">Reference proteome</keyword>
<comment type="similarity">
    <text evidence="1">Belongs to the lcsJ thioesterase family.</text>
</comment>
<feature type="compositionally biased region" description="Polar residues" evidence="2">
    <location>
        <begin position="246"/>
        <end position="294"/>
    </location>
</feature>
<dbReference type="PANTHER" id="PTHR12475:SF4">
    <property type="entry name" value="PROTEIN THEM6"/>
    <property type="match status" value="1"/>
</dbReference>
<sequence length="471" mass="51937">MTVAGPATRIPTQLQHGVSVLLSSPAFLSSIETLNLFRSHLPRFSKSLHLILKTLLYLVILFNIRSIPGGWHWRVFWPVTKLRLQYLAARTRNSLGFISNSRKERKAGMEIAMEKWLESKTPVGAHPFEFETRYRTWVSLDESDFNMHMSNSSYPRVLDCARMKAAIELFPQFLRVGGVIPLAATHFHFIRELPVFAKYELRLTIGAWDEKWMYVVGRFVTKSQPKSSRHKGDAETTRALPKDATPTPSMTTLFNHAPTSTSGPSNINATSVVNTPLSQPNANPGTNNSTNGNASADRDQARKFDAAVASRLASDLGDTEDGLVLHTVCVSRVCFKLGRITVPPAVLIATNGVSVHPWEIAGAGSELSSQSSASTERYSATNPPPTWTINSQALFSKSSGGSPKQLREFYKGQWREVQRNTTGAGVGGVDVLPYPWWERAAGVGGTLDGKLKERLEVCRMLVGGLDGVRNM</sequence>
<name>A0A6A4HMN7_9AGAR</name>
<protein>
    <recommendedName>
        <fullName evidence="5">Thioesterase/thiol ester dehydrase-isomerase</fullName>
    </recommendedName>
</protein>
<evidence type="ECO:0008006" key="5">
    <source>
        <dbReference type="Google" id="ProtNLM"/>
    </source>
</evidence>
<dbReference type="SUPFAM" id="SSF54637">
    <property type="entry name" value="Thioesterase/thiol ester dehydrase-isomerase"/>
    <property type="match status" value="1"/>
</dbReference>
<dbReference type="InterPro" id="IPR051490">
    <property type="entry name" value="THEM6_lcsJ_thioesterase"/>
</dbReference>
<evidence type="ECO:0000313" key="4">
    <source>
        <dbReference type="Proteomes" id="UP000799118"/>
    </source>
</evidence>
<organism evidence="3 4">
    <name type="scientific">Gymnopus androsaceus JB14</name>
    <dbReference type="NCBI Taxonomy" id="1447944"/>
    <lineage>
        <taxon>Eukaryota</taxon>
        <taxon>Fungi</taxon>
        <taxon>Dikarya</taxon>
        <taxon>Basidiomycota</taxon>
        <taxon>Agaricomycotina</taxon>
        <taxon>Agaricomycetes</taxon>
        <taxon>Agaricomycetidae</taxon>
        <taxon>Agaricales</taxon>
        <taxon>Marasmiineae</taxon>
        <taxon>Omphalotaceae</taxon>
        <taxon>Gymnopus</taxon>
    </lineage>
</organism>